<feature type="domain" description="CsbD-like" evidence="3">
    <location>
        <begin position="4"/>
        <end position="56"/>
    </location>
</feature>
<organism evidence="4 5">
    <name type="scientific">Lichenicoccus roseus</name>
    <dbReference type="NCBI Taxonomy" id="2683649"/>
    <lineage>
        <taxon>Bacteria</taxon>
        <taxon>Pseudomonadati</taxon>
        <taxon>Pseudomonadota</taxon>
        <taxon>Alphaproteobacteria</taxon>
        <taxon>Acetobacterales</taxon>
        <taxon>Acetobacteraceae</taxon>
        <taxon>Lichenicoccus</taxon>
    </lineage>
</organism>
<dbReference type="RefSeq" id="WP_138326900.1">
    <property type="nucleotide sequence ID" value="NZ_VCDI01000005.1"/>
</dbReference>
<evidence type="ECO:0000259" key="3">
    <source>
        <dbReference type="Pfam" id="PF05532"/>
    </source>
</evidence>
<dbReference type="Gene3D" id="1.10.1470.10">
    <property type="entry name" value="YjbJ"/>
    <property type="match status" value="1"/>
</dbReference>
<gene>
    <name evidence="4" type="ORF">FE263_15340</name>
</gene>
<dbReference type="PANTHER" id="PTHR34977:SF1">
    <property type="entry name" value="UPF0337 PROTEIN YJBJ"/>
    <property type="match status" value="1"/>
</dbReference>
<dbReference type="InterPro" id="IPR008462">
    <property type="entry name" value="CsbD"/>
</dbReference>
<proteinExistence type="inferred from homology"/>
<evidence type="ECO:0000313" key="4">
    <source>
        <dbReference type="EMBL" id="TLU71830.1"/>
    </source>
</evidence>
<dbReference type="SUPFAM" id="SSF69047">
    <property type="entry name" value="Hypothetical protein YjbJ"/>
    <property type="match status" value="1"/>
</dbReference>
<reference evidence="4 5" key="1">
    <citation type="submission" date="2019-05" db="EMBL/GenBank/DDBJ databases">
        <authorList>
            <person name="Pankratov T."/>
            <person name="Grouzdev D."/>
        </authorList>
    </citation>
    <scope>NUCLEOTIDE SEQUENCE [LARGE SCALE GENOMIC DNA]</scope>
    <source>
        <strain evidence="4 5">KEBCLARHB70R</strain>
    </source>
</reference>
<evidence type="ECO:0000256" key="2">
    <source>
        <dbReference type="SAM" id="MobiDB-lite"/>
    </source>
</evidence>
<comment type="similarity">
    <text evidence="1">Belongs to the UPF0337 (CsbD) family.</text>
</comment>
<dbReference type="PANTHER" id="PTHR34977">
    <property type="entry name" value="UPF0337 PROTEIN YJBJ"/>
    <property type="match status" value="1"/>
</dbReference>
<feature type="compositionally biased region" description="Basic and acidic residues" evidence="2">
    <location>
        <begin position="48"/>
        <end position="63"/>
    </location>
</feature>
<accession>A0A5R9J2H0</accession>
<feature type="region of interest" description="Disordered" evidence="2">
    <location>
        <begin position="33"/>
        <end position="63"/>
    </location>
</feature>
<evidence type="ECO:0000313" key="5">
    <source>
        <dbReference type="Proteomes" id="UP000305654"/>
    </source>
</evidence>
<dbReference type="InterPro" id="IPR036629">
    <property type="entry name" value="YjbJ_sf"/>
</dbReference>
<protein>
    <submittedName>
        <fullName evidence="4">CsbD family protein</fullName>
    </submittedName>
</protein>
<comment type="caution">
    <text evidence="4">The sequence shown here is derived from an EMBL/GenBank/DDBJ whole genome shotgun (WGS) entry which is preliminary data.</text>
</comment>
<dbReference type="AlphaFoldDB" id="A0A5R9J2H0"/>
<dbReference type="InterPro" id="IPR050423">
    <property type="entry name" value="UPF0337_stress_rsp"/>
</dbReference>
<dbReference type="Proteomes" id="UP000305654">
    <property type="component" value="Unassembled WGS sequence"/>
</dbReference>
<evidence type="ECO:0000256" key="1">
    <source>
        <dbReference type="ARBA" id="ARBA00009129"/>
    </source>
</evidence>
<dbReference type="Pfam" id="PF05532">
    <property type="entry name" value="CsbD"/>
    <property type="match status" value="1"/>
</dbReference>
<dbReference type="OrthoDB" id="9796058at2"/>
<sequence>MDKDRTTGVGHQVKGAIKEGVGKITGNDQLETEGKAERVGGKVQEGVGKGKDTLRDAADSLKK</sequence>
<dbReference type="EMBL" id="VCDI01000005">
    <property type="protein sequence ID" value="TLU71830.1"/>
    <property type="molecule type" value="Genomic_DNA"/>
</dbReference>
<keyword evidence="5" id="KW-1185">Reference proteome</keyword>
<name>A0A5R9J2H0_9PROT</name>